<dbReference type="PANTHER" id="PTHR30204">
    <property type="entry name" value="REDOX-CYCLING DRUG-SENSING TRANSCRIPTIONAL ACTIVATOR SOXR"/>
    <property type="match status" value="1"/>
</dbReference>
<dbReference type="InterPro" id="IPR000551">
    <property type="entry name" value="MerR-type_HTH_dom"/>
</dbReference>
<name>A0A0G1RW07_9BACT</name>
<dbReference type="InterPro" id="IPR047057">
    <property type="entry name" value="MerR_fam"/>
</dbReference>
<protein>
    <recommendedName>
        <fullName evidence="2">HTH merR-type domain-containing protein</fullName>
    </recommendedName>
</protein>
<evidence type="ECO:0000313" key="4">
    <source>
        <dbReference type="Proteomes" id="UP000033860"/>
    </source>
</evidence>
<dbReference type="AlphaFoldDB" id="A0A0G1RW07"/>
<accession>A0A0G1RW07</accession>
<dbReference type="EMBL" id="LCNT01000003">
    <property type="protein sequence ID" value="KKU61519.1"/>
    <property type="molecule type" value="Genomic_DNA"/>
</dbReference>
<evidence type="ECO:0000313" key="3">
    <source>
        <dbReference type="EMBL" id="KKU61519.1"/>
    </source>
</evidence>
<dbReference type="Proteomes" id="UP000033860">
    <property type="component" value="Unassembled WGS sequence"/>
</dbReference>
<organism evidence="3 4">
    <name type="scientific">Candidatus Beckwithbacteria bacterium GW2011_GWB1_47_15</name>
    <dbReference type="NCBI Taxonomy" id="1618371"/>
    <lineage>
        <taxon>Bacteria</taxon>
        <taxon>Candidatus Beckwithiibacteriota</taxon>
    </lineage>
</organism>
<dbReference type="CDD" id="cd04761">
    <property type="entry name" value="HTH_MerR-SF"/>
    <property type="match status" value="1"/>
</dbReference>
<reference evidence="3 4" key="1">
    <citation type="journal article" date="2015" name="Nature">
        <title>rRNA introns, odd ribosomes, and small enigmatic genomes across a large radiation of phyla.</title>
        <authorList>
            <person name="Brown C.T."/>
            <person name="Hug L.A."/>
            <person name="Thomas B.C."/>
            <person name="Sharon I."/>
            <person name="Castelle C.J."/>
            <person name="Singh A."/>
            <person name="Wilkins M.J."/>
            <person name="Williams K.H."/>
            <person name="Banfield J.F."/>
        </authorList>
    </citation>
    <scope>NUCLEOTIDE SEQUENCE [LARGE SCALE GENOMIC DNA]</scope>
</reference>
<dbReference type="SUPFAM" id="SSF46955">
    <property type="entry name" value="Putative DNA-binding domain"/>
    <property type="match status" value="1"/>
</dbReference>
<dbReference type="Pfam" id="PF13411">
    <property type="entry name" value="MerR_1"/>
    <property type="match status" value="1"/>
</dbReference>
<dbReference type="Gene3D" id="1.10.1660.10">
    <property type="match status" value="1"/>
</dbReference>
<proteinExistence type="predicted"/>
<dbReference type="PROSITE" id="PS50937">
    <property type="entry name" value="HTH_MERR_2"/>
    <property type="match status" value="1"/>
</dbReference>
<keyword evidence="1" id="KW-0238">DNA-binding</keyword>
<dbReference type="GO" id="GO:0003700">
    <property type="term" value="F:DNA-binding transcription factor activity"/>
    <property type="evidence" value="ECO:0007669"/>
    <property type="project" value="InterPro"/>
</dbReference>
<dbReference type="PROSITE" id="PS00552">
    <property type="entry name" value="HTH_MERR_1"/>
    <property type="match status" value="1"/>
</dbReference>
<gene>
    <name evidence="3" type="ORF">UX85_C0003G0178</name>
</gene>
<sequence>MPDQNHYSVSAAAKFVGVHPKTLRRWEDSGLVNPTRTIGNQRRYTDQHLKTLVGIKTGQFDPPPTDRLLDLNQASLLLKVSPATVRRWTREKRLKLTIDKTGNTGYSEKTLKQILAQISPKTLPVTPSPETKEKPPTPLQITSLPHKPLVYLGLTAIFTGLALATYFYVRGNQEIASPAIEQLAIPSQVEVALPSVANFLNGQITIGSDTGTLSFLDQKGNFYLKNDALIQGSLTTPVLKFIPTDQPENQVGSLYVDKNTGNLNYFDGLDWVNLNPTASPSGKSSIQNLYDAGNTSLTANKTDLDITLGDLATSSATSLKLTLAGVNSAFSVLGGAAQTLLTIDDDAVYPITLSQPTLISGNLYAPKLIDSDNSAYFLDPAAPGIGLSLAGDITLATGLTFSDYGDSISNDLDGYLVFSGGLGVGGETSYGISASFKLNAKQGNFDNELTVKNIKLSDNLIEATNDSGLKLFDNAGNGITIADGGTVTINGTAVPDYVFETGYQLLSPIALKDFIATYHHLPGVPSQEEIQNSGLNISTSIMAILERVENNVLYILDLYERVGRLEALITPYVSTDPVGQALTTNFIKPVSDQDLIVALTDRQALKITGDVSVSGTLTAKSINASAIDGLKEKIKDLVASYQQTSATASAAADPDSTATASALLASAPTASPSGHLDLNSLSADSGFFSEYLAVLGQATITNLKVTNSLNLNDNLLITGNSISTLPCPTHLGGDPSATSEKCSNTLYLQPGGVGAINFLAGVMTLDAAGNVAISGRLAVSESITTPTLIASELKPPPGQDLSVTLATNSALTFYNDIEGLVGAIDSSGSASFSRLNLSAAGSVLIPTGNNHAIVATDRLTDSSQVIITFTSSYSPATKYWVIKEPDKNQFTVFTNYPVNANTTIDWLIIN</sequence>
<dbReference type="GO" id="GO:0003677">
    <property type="term" value="F:DNA binding"/>
    <property type="evidence" value="ECO:0007669"/>
    <property type="project" value="UniProtKB-KW"/>
</dbReference>
<dbReference type="InterPro" id="IPR009061">
    <property type="entry name" value="DNA-bd_dom_put_sf"/>
</dbReference>
<evidence type="ECO:0000256" key="1">
    <source>
        <dbReference type="ARBA" id="ARBA00023125"/>
    </source>
</evidence>
<feature type="domain" description="HTH merR-type" evidence="2">
    <location>
        <begin position="6"/>
        <end position="56"/>
    </location>
</feature>
<evidence type="ECO:0000259" key="2">
    <source>
        <dbReference type="PROSITE" id="PS50937"/>
    </source>
</evidence>
<dbReference type="PANTHER" id="PTHR30204:SF58">
    <property type="entry name" value="HTH-TYPE TRANSCRIPTIONAL REGULATOR YFMP"/>
    <property type="match status" value="1"/>
</dbReference>
<comment type="caution">
    <text evidence="3">The sequence shown here is derived from an EMBL/GenBank/DDBJ whole genome shotgun (WGS) entry which is preliminary data.</text>
</comment>
<dbReference type="SMART" id="SM00422">
    <property type="entry name" value="HTH_MERR"/>
    <property type="match status" value="1"/>
</dbReference>